<dbReference type="PANTHER" id="PTHR43187:SF2">
    <property type="entry name" value="GAMMA-GLUTAMYL-HERCYNYLCYSTEINE SULFOXIDE HYDROLASE"/>
    <property type="match status" value="1"/>
</dbReference>
<feature type="domain" description="Glutamine amidotransferase type-2" evidence="3">
    <location>
        <begin position="2"/>
        <end position="255"/>
    </location>
</feature>
<dbReference type="Proteomes" id="UP000274515">
    <property type="component" value="Unassembled WGS sequence"/>
</dbReference>
<dbReference type="GO" id="GO:0016811">
    <property type="term" value="F:hydrolase activity, acting on carbon-nitrogen (but not peptide) bonds, in linear amides"/>
    <property type="evidence" value="ECO:0007669"/>
    <property type="project" value="UniProtKB-UniRule"/>
</dbReference>
<dbReference type="OrthoDB" id="9804310at2"/>
<proteinExistence type="inferred from homology"/>
<sequence length="255" mass="27188">MCRHLGRLGPPVSLAELLLDPAHSLLEQSWAPNDMRGGGTVNADGFGAGWFRDDGTTGVYRNGAAMWTDTSFPALARDLRASAVVASVRSATVGMPVGPDLCAPLTDGRWLFSHNGKVGGWPDSLAKLAARLDPAELLTTQPTDSAVLWALLRQRLADGAAPATAVAELVAEVHAAAPDSRLNLLLGDSDRIVATTWTHSLWVRREPDAVTVASEPFGHTDRAEWVEIPDRCLVVADTEHTEVISLGEDSCDIPN</sequence>
<evidence type="ECO:0000313" key="5">
    <source>
        <dbReference type="Proteomes" id="UP000274515"/>
    </source>
</evidence>
<dbReference type="RefSeq" id="WP_125089020.1">
    <property type="nucleotide sequence ID" value="NZ_RSAA01000005.1"/>
</dbReference>
<evidence type="ECO:0000259" key="3">
    <source>
        <dbReference type="PROSITE" id="PS51278"/>
    </source>
</evidence>
<dbReference type="HAMAP" id="MF_02036">
    <property type="entry name" value="EgtC"/>
    <property type="match status" value="1"/>
</dbReference>
<keyword evidence="1 2" id="KW-0315">Glutamine amidotransferase</keyword>
<dbReference type="Pfam" id="PF13230">
    <property type="entry name" value="GATase_4"/>
    <property type="match status" value="1"/>
</dbReference>
<dbReference type="InterPro" id="IPR052373">
    <property type="entry name" value="Gamma-glu_amide_hydrolase"/>
</dbReference>
<organism evidence="4 5">
    <name type="scientific">Saccharopolyspora rhizosphaerae</name>
    <dbReference type="NCBI Taxonomy" id="2492662"/>
    <lineage>
        <taxon>Bacteria</taxon>
        <taxon>Bacillati</taxon>
        <taxon>Actinomycetota</taxon>
        <taxon>Actinomycetes</taxon>
        <taxon>Pseudonocardiales</taxon>
        <taxon>Pseudonocardiaceae</taxon>
        <taxon>Saccharopolyspora</taxon>
    </lineage>
</organism>
<gene>
    <name evidence="2 4" type="primary">egtC</name>
    <name evidence="4" type="ORF">EIL87_05225</name>
</gene>
<dbReference type="CDD" id="cd01908">
    <property type="entry name" value="YafJ"/>
    <property type="match status" value="1"/>
</dbReference>
<dbReference type="EMBL" id="RSAA01000005">
    <property type="protein sequence ID" value="RRO18912.1"/>
    <property type="molecule type" value="Genomic_DNA"/>
</dbReference>
<dbReference type="InterPro" id="IPR026869">
    <property type="entry name" value="EgtC-like"/>
</dbReference>
<dbReference type="NCBIfam" id="TIGR03442">
    <property type="entry name" value="ergothioneine biosynthesis protein EgtC"/>
    <property type="match status" value="1"/>
</dbReference>
<keyword evidence="2" id="KW-0378">Hydrolase</keyword>
<reference evidence="4 5" key="1">
    <citation type="submission" date="2018-11" db="EMBL/GenBank/DDBJ databases">
        <title>Saccharopolyspora rhizosphaerae sp. nov., an actinomycete isolated from rhizosphere soil in Thailand.</title>
        <authorList>
            <person name="Intra B."/>
            <person name="Euanorasetr J."/>
            <person name="Take A."/>
            <person name="Inahashi Y."/>
            <person name="Mori M."/>
            <person name="Panbangred W."/>
            <person name="Matsumoto A."/>
        </authorList>
    </citation>
    <scope>NUCLEOTIDE SEQUENCE [LARGE SCALE GENOMIC DNA]</scope>
    <source>
        <strain evidence="4 5">H219</strain>
    </source>
</reference>
<comment type="catalytic activity">
    <reaction evidence="2">
        <text>gamma-L-glutamyl-hercynylcysteine S-oxide + H2O = S-(hercyn-2-yl)-L-cysteine S-oxide + L-glutamate</text>
        <dbReference type="Rhea" id="RHEA:42684"/>
        <dbReference type="ChEBI" id="CHEBI:15377"/>
        <dbReference type="ChEBI" id="CHEBI:29985"/>
        <dbReference type="ChEBI" id="CHEBI:82703"/>
        <dbReference type="ChEBI" id="CHEBI:82706"/>
        <dbReference type="EC" id="3.5.1.118"/>
    </reaction>
</comment>
<evidence type="ECO:0000313" key="4">
    <source>
        <dbReference type="EMBL" id="RRO18912.1"/>
    </source>
</evidence>
<protein>
    <recommendedName>
        <fullName evidence="2">Gamma-glutamyl-hercynylcysteine sulfoxide hydrolase</fullName>
        <ecNumber evidence="2">3.5.1.118</ecNumber>
    </recommendedName>
    <alternativeName>
        <fullName evidence="2">Gamma-glutamyl hercynylcysteine S-oxide hydrolase</fullName>
    </alternativeName>
</protein>
<dbReference type="PROSITE" id="PS51278">
    <property type="entry name" value="GATASE_TYPE_2"/>
    <property type="match status" value="1"/>
</dbReference>
<keyword evidence="5" id="KW-1185">Reference proteome</keyword>
<dbReference type="InterPro" id="IPR017932">
    <property type="entry name" value="GATase_2_dom"/>
</dbReference>
<dbReference type="EC" id="3.5.1.118" evidence="2"/>
<dbReference type="InterPro" id="IPR017808">
    <property type="entry name" value="EgtC"/>
</dbReference>
<dbReference type="AlphaFoldDB" id="A0A426K0F4"/>
<accession>A0A426K0F4</accession>
<comment type="function">
    <text evidence="2">Catalyzes the hydrolysis of the gamma-glutamyl amide bond of hercynyl-gamma-L-glutamyl-L-cysteine sulfoxide to produce hercynylcysteine sulfoxide, a step in the biosynthesis pathway of ergothioneine.</text>
</comment>
<dbReference type="Gene3D" id="3.60.20.10">
    <property type="entry name" value="Glutamine Phosphoribosylpyrophosphate, subunit 1, domain 1"/>
    <property type="match status" value="1"/>
</dbReference>
<dbReference type="PANTHER" id="PTHR43187">
    <property type="entry name" value="GLUTAMINE AMIDOTRANSFERASE DUG3-RELATED"/>
    <property type="match status" value="1"/>
</dbReference>
<dbReference type="SUPFAM" id="SSF56235">
    <property type="entry name" value="N-terminal nucleophile aminohydrolases (Ntn hydrolases)"/>
    <property type="match status" value="1"/>
</dbReference>
<comment type="caution">
    <text evidence="4">The sequence shown here is derived from an EMBL/GenBank/DDBJ whole genome shotgun (WGS) entry which is preliminary data.</text>
</comment>
<dbReference type="InterPro" id="IPR029055">
    <property type="entry name" value="Ntn_hydrolases_N"/>
</dbReference>
<evidence type="ECO:0000256" key="1">
    <source>
        <dbReference type="ARBA" id="ARBA00022962"/>
    </source>
</evidence>
<evidence type="ECO:0000256" key="2">
    <source>
        <dbReference type="HAMAP-Rule" id="MF_02036"/>
    </source>
</evidence>
<dbReference type="InterPro" id="IPR032889">
    <property type="entry name" value="EgtC_Actinobacteria"/>
</dbReference>
<name>A0A426K0F4_9PSEU</name>
<dbReference type="UniPathway" id="UPA01014"/>
<comment type="pathway">
    <text evidence="2">Amino-acid biosynthesis; ergothioneine biosynthesis.</text>
</comment>
<dbReference type="GO" id="GO:0052699">
    <property type="term" value="P:ergothioneine biosynthetic process"/>
    <property type="evidence" value="ECO:0007669"/>
    <property type="project" value="UniProtKB-UniRule"/>
</dbReference>